<evidence type="ECO:0000313" key="2">
    <source>
        <dbReference type="Proteomes" id="UP000319514"/>
    </source>
</evidence>
<reference evidence="1 2" key="1">
    <citation type="submission" date="2019-06" db="EMBL/GenBank/DDBJ databases">
        <title>Sequencing the genomes of 1000 actinobacteria strains.</title>
        <authorList>
            <person name="Klenk H.-P."/>
        </authorList>
    </citation>
    <scope>NUCLEOTIDE SEQUENCE [LARGE SCALE GENOMIC DNA]</scope>
    <source>
        <strain evidence="1 2">DSM 18082</strain>
    </source>
</reference>
<sequence length="285" mass="29784">MPHSAREDVDDWTFQAPAFGYGAIVTALPAQSVQTESSDPWWKLRAGWIYAAIVAGELRDHGAKDEVRYVVRQELIGRLALPGGRLVAADPYVMGADPQPFVQLLGAEAAEVVAARAVIGEGHERVAALVLHVGPTAVCDWVMATVDGQDVATLDGEGYFGYPVDAGTGSFGSPDAMKTVGRVLFEDGGMLEDPVSEALLGDGVGTDSAAVVAPEPGATPVAVCSSGWGDGSYPTWIGVDGSGEVTVVVTDFLLTTDPFAVRLSPPAEEPPAARPKSLLRRWLGA</sequence>
<proteinExistence type="predicted"/>
<gene>
    <name evidence="1" type="ORF">FB474_1499</name>
</gene>
<comment type="caution">
    <text evidence="1">The sequence shown here is derived from an EMBL/GenBank/DDBJ whole genome shotgun (WGS) entry which is preliminary data.</text>
</comment>
<dbReference type="AlphaFoldDB" id="A0A542ZIE3"/>
<protein>
    <submittedName>
        <fullName evidence="1">Uncharacterized protein DUF4241</fullName>
    </submittedName>
</protein>
<accession>A0A542ZIE3</accession>
<dbReference type="Proteomes" id="UP000319514">
    <property type="component" value="Unassembled WGS sequence"/>
</dbReference>
<dbReference type="OrthoDB" id="9789980at2"/>
<keyword evidence="2" id="KW-1185">Reference proteome</keyword>
<dbReference type="InterPro" id="IPR025335">
    <property type="entry name" value="DUF4241"/>
</dbReference>
<dbReference type="EMBL" id="VFOQ01000001">
    <property type="protein sequence ID" value="TQL60117.1"/>
    <property type="molecule type" value="Genomic_DNA"/>
</dbReference>
<dbReference type="Pfam" id="PF14025">
    <property type="entry name" value="DUF4241"/>
    <property type="match status" value="1"/>
</dbReference>
<evidence type="ECO:0000313" key="1">
    <source>
        <dbReference type="EMBL" id="TQL60117.1"/>
    </source>
</evidence>
<organism evidence="1 2">
    <name type="scientific">Oryzihumus leptocrescens</name>
    <dbReference type="NCBI Taxonomy" id="297536"/>
    <lineage>
        <taxon>Bacteria</taxon>
        <taxon>Bacillati</taxon>
        <taxon>Actinomycetota</taxon>
        <taxon>Actinomycetes</taxon>
        <taxon>Micrococcales</taxon>
        <taxon>Intrasporangiaceae</taxon>
        <taxon>Oryzihumus</taxon>
    </lineage>
</organism>
<name>A0A542ZIE3_9MICO</name>